<dbReference type="InterPro" id="IPR036291">
    <property type="entry name" value="NAD(P)-bd_dom_sf"/>
</dbReference>
<dbReference type="InterPro" id="IPR050177">
    <property type="entry name" value="Lipid_A_modif_metabolic_enz"/>
</dbReference>
<accession>A0ABD5RWG7</accession>
<dbReference type="Pfam" id="PF01370">
    <property type="entry name" value="Epimerase"/>
    <property type="match status" value="1"/>
</dbReference>
<evidence type="ECO:0000313" key="4">
    <source>
        <dbReference type="Proteomes" id="UP001596328"/>
    </source>
</evidence>
<dbReference type="InterPro" id="IPR001509">
    <property type="entry name" value="Epimerase_deHydtase"/>
</dbReference>
<name>A0ABD5RWG7_9EURY</name>
<protein>
    <submittedName>
        <fullName evidence="3">NAD-dependent epimerase/dehydratase family protein</fullName>
    </submittedName>
</protein>
<dbReference type="Proteomes" id="UP001596328">
    <property type="component" value="Unassembled WGS sequence"/>
</dbReference>
<gene>
    <name evidence="3" type="ORF">ACFQE1_02685</name>
</gene>
<evidence type="ECO:0000256" key="1">
    <source>
        <dbReference type="SAM" id="MobiDB-lite"/>
    </source>
</evidence>
<evidence type="ECO:0000313" key="3">
    <source>
        <dbReference type="EMBL" id="MFC6723318.1"/>
    </source>
</evidence>
<reference evidence="3 4" key="1">
    <citation type="journal article" date="2019" name="Int. J. Syst. Evol. Microbiol.">
        <title>The Global Catalogue of Microorganisms (GCM) 10K type strain sequencing project: providing services to taxonomists for standard genome sequencing and annotation.</title>
        <authorList>
            <consortium name="The Broad Institute Genomics Platform"/>
            <consortium name="The Broad Institute Genome Sequencing Center for Infectious Disease"/>
            <person name="Wu L."/>
            <person name="Ma J."/>
        </authorList>
    </citation>
    <scope>NUCLEOTIDE SEQUENCE [LARGE SCALE GENOMIC DNA]</scope>
    <source>
        <strain evidence="3 4">NBRC 111368</strain>
    </source>
</reference>
<feature type="compositionally biased region" description="Polar residues" evidence="1">
    <location>
        <begin position="1"/>
        <end position="16"/>
    </location>
</feature>
<comment type="caution">
    <text evidence="3">The sequence shown here is derived from an EMBL/GenBank/DDBJ whole genome shotgun (WGS) entry which is preliminary data.</text>
</comment>
<organism evidence="3 4">
    <name type="scientific">Halobium palmae</name>
    <dbReference type="NCBI Taxonomy" id="1776492"/>
    <lineage>
        <taxon>Archaea</taxon>
        <taxon>Methanobacteriati</taxon>
        <taxon>Methanobacteriota</taxon>
        <taxon>Stenosarchaea group</taxon>
        <taxon>Halobacteria</taxon>
        <taxon>Halobacteriales</taxon>
        <taxon>Haloferacaceae</taxon>
        <taxon>Halobium</taxon>
    </lineage>
</organism>
<dbReference type="PANTHER" id="PTHR43245:SF13">
    <property type="entry name" value="UDP-D-APIOSE_UDP-D-XYLOSE SYNTHASE 2"/>
    <property type="match status" value="1"/>
</dbReference>
<feature type="domain" description="NAD-dependent epimerase/dehydratase" evidence="2">
    <location>
        <begin position="30"/>
        <end position="258"/>
    </location>
</feature>
<sequence>MEDGLLNTNASQQTEQSHTDYPPQRGGQSVLVTGGAGLVGRTLIDTLVPDNDVRVLDHFETTDPSELPADVEIVEGDVRDDDCLAEATDGVDVVFHQAATSISHSTEHPTESHAINERATLDLLEHVRREDARLVLASSAAIYGPAERSPIDETHRKAPMTPYGVQKLAADEYARLYHDLYGVETVVLRYFNVYGKRHPNSKRSSVVNVFLEQALDGTDLTIEGTGRQRRDFVHVRDVVRANLLAATTPHVGEAYNVGTGTPTSIRDLASEVLDVVGSDADVVHTDARDASVEESLADVSKARDAFGYDPTVSIRDGLEAMLDE</sequence>
<dbReference type="AlphaFoldDB" id="A0ABD5RWG7"/>
<dbReference type="SUPFAM" id="SSF51735">
    <property type="entry name" value="NAD(P)-binding Rossmann-fold domains"/>
    <property type="match status" value="1"/>
</dbReference>
<dbReference type="EMBL" id="JBHSWU010000011">
    <property type="protein sequence ID" value="MFC6723318.1"/>
    <property type="molecule type" value="Genomic_DNA"/>
</dbReference>
<dbReference type="Gene3D" id="3.40.50.720">
    <property type="entry name" value="NAD(P)-binding Rossmann-like Domain"/>
    <property type="match status" value="1"/>
</dbReference>
<keyword evidence="4" id="KW-1185">Reference proteome</keyword>
<dbReference type="PANTHER" id="PTHR43245">
    <property type="entry name" value="BIFUNCTIONAL POLYMYXIN RESISTANCE PROTEIN ARNA"/>
    <property type="match status" value="1"/>
</dbReference>
<feature type="region of interest" description="Disordered" evidence="1">
    <location>
        <begin position="1"/>
        <end position="29"/>
    </location>
</feature>
<dbReference type="PRINTS" id="PR01713">
    <property type="entry name" value="NUCEPIMERASE"/>
</dbReference>
<evidence type="ECO:0000259" key="2">
    <source>
        <dbReference type="Pfam" id="PF01370"/>
    </source>
</evidence>
<proteinExistence type="predicted"/>
<dbReference type="Gene3D" id="3.90.25.10">
    <property type="entry name" value="UDP-galactose 4-epimerase, domain 1"/>
    <property type="match status" value="1"/>
</dbReference>